<dbReference type="AlphaFoldDB" id="A0A0P6W1F5"/>
<sequence length="212" mass="24593">MGGWERFNTIVFVMLKLAYMNILWIFFTVLGLVVFGFFPATVSMFTIVRKWLKREEPLPIFHTFWHTYRKEFLKSNGFGLIFIVIGYVLYYDFTFIGLNSGKLTFLVPVLVLILIAYVITLLFFFPVYVHFDLSFFRTIKQTLLIALSSPLEAVQILLACGLVYGAVNLLPGITPFFTGSVLSIVVMWISLKAFEKIEKKKRNVFEQHRESL</sequence>
<feature type="transmembrane region" description="Helical" evidence="1">
    <location>
        <begin position="105"/>
        <end position="131"/>
    </location>
</feature>
<feature type="transmembrane region" description="Helical" evidence="1">
    <location>
        <begin position="22"/>
        <end position="48"/>
    </location>
</feature>
<dbReference type="PATRIC" id="fig|218284.4.peg.4087"/>
<evidence type="ECO:0000313" key="3">
    <source>
        <dbReference type="Proteomes" id="UP000050398"/>
    </source>
</evidence>
<evidence type="ECO:0008006" key="4">
    <source>
        <dbReference type="Google" id="ProtNLM"/>
    </source>
</evidence>
<dbReference type="Pfam" id="PF04854">
    <property type="entry name" value="DUF624"/>
    <property type="match status" value="1"/>
</dbReference>
<organism evidence="2 3">
    <name type="scientific">Rossellomorea vietnamensis</name>
    <dbReference type="NCBI Taxonomy" id="218284"/>
    <lineage>
        <taxon>Bacteria</taxon>
        <taxon>Bacillati</taxon>
        <taxon>Bacillota</taxon>
        <taxon>Bacilli</taxon>
        <taxon>Bacillales</taxon>
        <taxon>Bacillaceae</taxon>
        <taxon>Rossellomorea</taxon>
    </lineage>
</organism>
<keyword evidence="1" id="KW-0812">Transmembrane</keyword>
<accession>A0A0P6W1F5</accession>
<feature type="transmembrane region" description="Helical" evidence="1">
    <location>
        <begin position="143"/>
        <end position="167"/>
    </location>
</feature>
<dbReference type="InterPro" id="IPR006938">
    <property type="entry name" value="DUF624"/>
</dbReference>
<proteinExistence type="predicted"/>
<feature type="transmembrane region" description="Helical" evidence="1">
    <location>
        <begin position="173"/>
        <end position="191"/>
    </location>
</feature>
<dbReference type="OrthoDB" id="2182676at2"/>
<dbReference type="Proteomes" id="UP000050398">
    <property type="component" value="Unassembled WGS sequence"/>
</dbReference>
<comment type="caution">
    <text evidence="2">The sequence shown here is derived from an EMBL/GenBank/DDBJ whole genome shotgun (WGS) entry which is preliminary data.</text>
</comment>
<evidence type="ECO:0000313" key="2">
    <source>
        <dbReference type="EMBL" id="KPL59231.1"/>
    </source>
</evidence>
<reference evidence="2 3" key="1">
    <citation type="submission" date="2015-08" db="EMBL/GenBank/DDBJ databases">
        <title>Draft Genome Sequence of Bacillus vietnamensis UCD-SED5.</title>
        <authorList>
            <person name="Lee R.D."/>
            <person name="Jospin G."/>
            <person name="Lang J.M."/>
            <person name="Coil D.A."/>
            <person name="Eisen J.A."/>
        </authorList>
    </citation>
    <scope>NUCLEOTIDE SEQUENCE [LARGE SCALE GENOMIC DNA]</scope>
    <source>
        <strain evidence="2 3">UCD-SED5</strain>
    </source>
</reference>
<dbReference type="EMBL" id="LIXZ01000008">
    <property type="protein sequence ID" value="KPL59231.1"/>
    <property type="molecule type" value="Genomic_DNA"/>
</dbReference>
<keyword evidence="1" id="KW-0472">Membrane</keyword>
<name>A0A0P6W1F5_9BACI</name>
<evidence type="ECO:0000256" key="1">
    <source>
        <dbReference type="SAM" id="Phobius"/>
    </source>
</evidence>
<keyword evidence="1" id="KW-1133">Transmembrane helix</keyword>
<protein>
    <recommendedName>
        <fullName evidence="4">DUF624 domain-containing protein</fullName>
    </recommendedName>
</protein>
<gene>
    <name evidence="2" type="ORF">AM506_11925</name>
</gene>
<feature type="transmembrane region" description="Helical" evidence="1">
    <location>
        <begin position="78"/>
        <end position="99"/>
    </location>
</feature>